<dbReference type="GO" id="GO:0047343">
    <property type="term" value="F:glucose-1-phosphate cytidylyltransferase activity"/>
    <property type="evidence" value="ECO:0007669"/>
    <property type="project" value="InterPro"/>
</dbReference>
<dbReference type="PANTHER" id="PTHR47183:SF3">
    <property type="entry name" value="TRANSFERASE"/>
    <property type="match status" value="1"/>
</dbReference>
<evidence type="ECO:0000313" key="2">
    <source>
        <dbReference type="EMBL" id="SHN60593.1"/>
    </source>
</evidence>
<evidence type="ECO:0000313" key="3">
    <source>
        <dbReference type="Proteomes" id="UP000184096"/>
    </source>
</evidence>
<dbReference type="InterPro" id="IPR005835">
    <property type="entry name" value="NTP_transferase_dom"/>
</dbReference>
<dbReference type="RefSeq" id="WP_072815688.1">
    <property type="nucleotide sequence ID" value="NZ_LT670849.1"/>
</dbReference>
<feature type="domain" description="Nucleotidyl transferase" evidence="1">
    <location>
        <begin position="3"/>
        <end position="201"/>
    </location>
</feature>
<dbReference type="InterPro" id="IPR013446">
    <property type="entry name" value="G1P_cyt_trans-like"/>
</dbReference>
<reference evidence="3" key="1">
    <citation type="submission" date="2016-11" db="EMBL/GenBank/DDBJ databases">
        <authorList>
            <person name="Varghese N."/>
            <person name="Submissions S."/>
        </authorList>
    </citation>
    <scope>NUCLEOTIDE SEQUENCE [LARGE SCALE GENOMIC DNA]</scope>
    <source>
        <strain evidence="3">GAS401</strain>
    </source>
</reference>
<dbReference type="EMBL" id="LT670849">
    <property type="protein sequence ID" value="SHN60593.1"/>
    <property type="molecule type" value="Genomic_DNA"/>
</dbReference>
<name>A0A1M7SPY0_9BRAD</name>
<dbReference type="OrthoDB" id="9801810at2"/>
<protein>
    <submittedName>
        <fullName evidence="2">Glucose-1-phosphate cytidylyltransferase</fullName>
    </submittedName>
</protein>
<evidence type="ECO:0000259" key="1">
    <source>
        <dbReference type="Pfam" id="PF00483"/>
    </source>
</evidence>
<keyword evidence="2" id="KW-0808">Transferase</keyword>
<dbReference type="Proteomes" id="UP000184096">
    <property type="component" value="Chromosome I"/>
</dbReference>
<gene>
    <name evidence="2" type="ORF">SAMN05444170_0017</name>
</gene>
<accession>A0A1M7SPY0</accession>
<sequence length="276" mass="31809">MKVVLFCGGLGLRLRDADQIPKPMAVIGYRPILWYVMKYFAHFGFKDFILCLGYRGDLIKQFFLNYNEYLSNDFVFSDGGKELVAENSDIRDWKITFADTGLHSNLGERLLAVRKYLEGEDVFLANYCDGFTDLHLPTYLEYARRQDKIATFLSVRPNLSYHVVKTDGDGSVTEIKELMQTDIRINAGFFVLKKDIFQYLMPGEELVVKPFQRLIEKKQLAALEYDGFFAAMDTFKDKQYLEGLYERGDAVWEVWKKTETSPSTIREIATAPPTGL</sequence>
<dbReference type="InterPro" id="IPR029044">
    <property type="entry name" value="Nucleotide-diphossugar_trans"/>
</dbReference>
<keyword evidence="2" id="KW-0548">Nucleotidyltransferase</keyword>
<dbReference type="Pfam" id="PF00483">
    <property type="entry name" value="NTP_transferase"/>
    <property type="match status" value="1"/>
</dbReference>
<dbReference type="AlphaFoldDB" id="A0A1M7SPY0"/>
<organism evidence="2 3">
    <name type="scientific">Bradyrhizobium erythrophlei</name>
    <dbReference type="NCBI Taxonomy" id="1437360"/>
    <lineage>
        <taxon>Bacteria</taxon>
        <taxon>Pseudomonadati</taxon>
        <taxon>Pseudomonadota</taxon>
        <taxon>Alphaproteobacteria</taxon>
        <taxon>Hyphomicrobiales</taxon>
        <taxon>Nitrobacteraceae</taxon>
        <taxon>Bradyrhizobium</taxon>
    </lineage>
</organism>
<dbReference type="SUPFAM" id="SSF53448">
    <property type="entry name" value="Nucleotide-diphospho-sugar transferases"/>
    <property type="match status" value="1"/>
</dbReference>
<dbReference type="Gene3D" id="3.90.550.10">
    <property type="entry name" value="Spore Coat Polysaccharide Biosynthesis Protein SpsA, Chain A"/>
    <property type="match status" value="1"/>
</dbReference>
<dbReference type="PANTHER" id="PTHR47183">
    <property type="entry name" value="GLUCOSE-1-PHOSPHATE CYTIDYLYLTRANSFERASE-RELATED"/>
    <property type="match status" value="1"/>
</dbReference>
<keyword evidence="3" id="KW-1185">Reference proteome</keyword>
<proteinExistence type="predicted"/>